<name>A0A8X6P9L4_NEPPI</name>
<keyword evidence="3" id="KW-1185">Reference proteome</keyword>
<keyword evidence="1" id="KW-0732">Signal</keyword>
<protein>
    <submittedName>
        <fullName evidence="2">Uncharacterized protein</fullName>
    </submittedName>
</protein>
<evidence type="ECO:0000256" key="1">
    <source>
        <dbReference type="SAM" id="SignalP"/>
    </source>
</evidence>
<proteinExistence type="predicted"/>
<evidence type="ECO:0000313" key="3">
    <source>
        <dbReference type="Proteomes" id="UP000887013"/>
    </source>
</evidence>
<sequence length="87" mass="9936">MLGLIAIGTMLGFTLMGKSSQIVNDKIEISVPTTRERQLSLFLNQLNVKELWDIETIGIRDPVENVKSEIHHSDMIERFQKNIETLP</sequence>
<dbReference type="AlphaFoldDB" id="A0A8X6P9L4"/>
<dbReference type="Proteomes" id="UP000887013">
    <property type="component" value="Unassembled WGS sequence"/>
</dbReference>
<gene>
    <name evidence="2" type="ORF">NPIL_594071</name>
</gene>
<dbReference type="OrthoDB" id="6467831at2759"/>
<feature type="signal peptide" evidence="1">
    <location>
        <begin position="1"/>
        <end position="20"/>
    </location>
</feature>
<comment type="caution">
    <text evidence="2">The sequence shown here is derived from an EMBL/GenBank/DDBJ whole genome shotgun (WGS) entry which is preliminary data.</text>
</comment>
<reference evidence="2" key="1">
    <citation type="submission" date="2020-08" db="EMBL/GenBank/DDBJ databases">
        <title>Multicomponent nature underlies the extraordinary mechanical properties of spider dragline silk.</title>
        <authorList>
            <person name="Kono N."/>
            <person name="Nakamura H."/>
            <person name="Mori M."/>
            <person name="Yoshida Y."/>
            <person name="Ohtoshi R."/>
            <person name="Malay A.D."/>
            <person name="Moran D.A.P."/>
            <person name="Tomita M."/>
            <person name="Numata K."/>
            <person name="Arakawa K."/>
        </authorList>
    </citation>
    <scope>NUCLEOTIDE SEQUENCE</scope>
</reference>
<evidence type="ECO:0000313" key="2">
    <source>
        <dbReference type="EMBL" id="GFT59168.1"/>
    </source>
</evidence>
<dbReference type="EMBL" id="BMAW01018600">
    <property type="protein sequence ID" value="GFT59168.1"/>
    <property type="molecule type" value="Genomic_DNA"/>
</dbReference>
<organism evidence="2 3">
    <name type="scientific">Nephila pilipes</name>
    <name type="common">Giant wood spider</name>
    <name type="synonym">Nephila maculata</name>
    <dbReference type="NCBI Taxonomy" id="299642"/>
    <lineage>
        <taxon>Eukaryota</taxon>
        <taxon>Metazoa</taxon>
        <taxon>Ecdysozoa</taxon>
        <taxon>Arthropoda</taxon>
        <taxon>Chelicerata</taxon>
        <taxon>Arachnida</taxon>
        <taxon>Araneae</taxon>
        <taxon>Araneomorphae</taxon>
        <taxon>Entelegynae</taxon>
        <taxon>Araneoidea</taxon>
        <taxon>Nephilidae</taxon>
        <taxon>Nephila</taxon>
    </lineage>
</organism>
<accession>A0A8X6P9L4</accession>
<feature type="chain" id="PRO_5036451772" evidence="1">
    <location>
        <begin position="21"/>
        <end position="87"/>
    </location>
</feature>